<name>A0A1D6HWH3_MAIZE</name>
<reference evidence="1" key="1">
    <citation type="submission" date="2015-12" db="EMBL/GenBank/DDBJ databases">
        <title>Update maize B73 reference genome by single molecule sequencing technologies.</title>
        <authorList>
            <consortium name="Maize Genome Sequencing Project"/>
            <person name="Ware D."/>
        </authorList>
    </citation>
    <scope>NUCLEOTIDE SEQUENCE [LARGE SCALE GENOMIC DNA]</scope>
    <source>
        <tissue evidence="1">Seedling</tissue>
    </source>
</reference>
<organism evidence="1">
    <name type="scientific">Zea mays</name>
    <name type="common">Maize</name>
    <dbReference type="NCBI Taxonomy" id="4577"/>
    <lineage>
        <taxon>Eukaryota</taxon>
        <taxon>Viridiplantae</taxon>
        <taxon>Streptophyta</taxon>
        <taxon>Embryophyta</taxon>
        <taxon>Tracheophyta</taxon>
        <taxon>Spermatophyta</taxon>
        <taxon>Magnoliopsida</taxon>
        <taxon>Liliopsida</taxon>
        <taxon>Poales</taxon>
        <taxon>Poaceae</taxon>
        <taxon>PACMAD clade</taxon>
        <taxon>Panicoideae</taxon>
        <taxon>Andropogonodae</taxon>
        <taxon>Andropogoneae</taxon>
        <taxon>Tripsacinae</taxon>
        <taxon>Zea</taxon>
    </lineage>
</organism>
<protein>
    <submittedName>
        <fullName evidence="1">Uncharacterized protein</fullName>
    </submittedName>
</protein>
<proteinExistence type="predicted"/>
<dbReference type="EMBL" id="CM007650">
    <property type="protein sequence ID" value="ONM52576.1"/>
    <property type="molecule type" value="Genomic_DNA"/>
</dbReference>
<gene>
    <name evidence="1" type="ORF">ZEAMMB73_Zm00001d019253</name>
</gene>
<accession>A0A1D6HWH3</accession>
<evidence type="ECO:0000313" key="1">
    <source>
        <dbReference type="EMBL" id="ONM52576.1"/>
    </source>
</evidence>
<sequence length="42" mass="5111">MSEKITQMEEQPVLLRIMMDKKIRFSAKTWLCSRHGYNKIRL</sequence>
<dbReference type="AlphaFoldDB" id="A0A1D6HWH3"/>